<keyword evidence="2" id="KW-0288">FMN</keyword>
<keyword evidence="1" id="KW-0285">Flavoprotein</keyword>
<comment type="caution">
    <text evidence="6">The sequence shown here is derived from an EMBL/GenBank/DDBJ whole genome shotgun (WGS) entry which is preliminary data.</text>
</comment>
<feature type="domain" description="Luciferase-like" evidence="5">
    <location>
        <begin position="12"/>
        <end position="273"/>
    </location>
</feature>
<reference evidence="6 7" key="1">
    <citation type="submission" date="2018-03" db="EMBL/GenBank/DDBJ databases">
        <title>Genomic Encyclopedia of Archaeal and Bacterial Type Strains, Phase II (KMG-II): from individual species to whole genera.</title>
        <authorList>
            <person name="Goeker M."/>
        </authorList>
    </citation>
    <scope>NUCLEOTIDE SEQUENCE [LARGE SCALE GENOMIC DNA]</scope>
    <source>
        <strain evidence="6 7">DSM 100065</strain>
    </source>
</reference>
<evidence type="ECO:0000256" key="2">
    <source>
        <dbReference type="ARBA" id="ARBA00022643"/>
    </source>
</evidence>
<evidence type="ECO:0000256" key="1">
    <source>
        <dbReference type="ARBA" id="ARBA00022630"/>
    </source>
</evidence>
<dbReference type="Proteomes" id="UP000237752">
    <property type="component" value="Unassembled WGS sequence"/>
</dbReference>
<dbReference type="GO" id="GO:0046306">
    <property type="term" value="P:alkanesulfonate catabolic process"/>
    <property type="evidence" value="ECO:0007669"/>
    <property type="project" value="TreeGrafter"/>
</dbReference>
<sequence length="303" mass="32548">MRVALTLGGDQSKVAEEARQAEAAGFDMVATGEHLFFHGPVPNAFVSLAAAAGATTKIRLLSSLTVLPLYPPALAAKLATSLDQVSGGRFDLGVGVGGEFPDEFTAAGVEVKERGARTNEALEILKAFWSGERVQHKGKFAHVPGLAIKPGAVQSGGPPLWMGGRKDAAICRAGRYADFWMPYMYTPEQLAESLGKVRDEAERAGRDPQSVRGAIYCWSAVDEDGTQSKQWVVDAVSTIYQQDFSKLADRYLLFGSPDQVAARVAEYRDAGAETLVFAPVADGRRRQQIVDVFAGHVLPNLHS</sequence>
<dbReference type="InterPro" id="IPR050172">
    <property type="entry name" value="SsuD_RutA_monooxygenase"/>
</dbReference>
<evidence type="ECO:0000313" key="6">
    <source>
        <dbReference type="EMBL" id="PRZ42247.1"/>
    </source>
</evidence>
<evidence type="ECO:0000259" key="5">
    <source>
        <dbReference type="Pfam" id="PF00296"/>
    </source>
</evidence>
<dbReference type="Gene3D" id="3.20.20.30">
    <property type="entry name" value="Luciferase-like domain"/>
    <property type="match status" value="1"/>
</dbReference>
<dbReference type="SUPFAM" id="SSF51679">
    <property type="entry name" value="Bacterial luciferase-like"/>
    <property type="match status" value="1"/>
</dbReference>
<dbReference type="PANTHER" id="PTHR42847">
    <property type="entry name" value="ALKANESULFONATE MONOOXYGENASE"/>
    <property type="match status" value="1"/>
</dbReference>
<proteinExistence type="predicted"/>
<accession>A0A2T1A182</accession>
<dbReference type="InterPro" id="IPR019921">
    <property type="entry name" value="Lucif-like_OxRdtase_Rv2161c"/>
</dbReference>
<dbReference type="InterPro" id="IPR011251">
    <property type="entry name" value="Luciferase-like_dom"/>
</dbReference>
<dbReference type="AlphaFoldDB" id="A0A2T1A182"/>
<organism evidence="6 7">
    <name type="scientific">Antricoccus suffuscus</name>
    <dbReference type="NCBI Taxonomy" id="1629062"/>
    <lineage>
        <taxon>Bacteria</taxon>
        <taxon>Bacillati</taxon>
        <taxon>Actinomycetota</taxon>
        <taxon>Actinomycetes</taxon>
        <taxon>Geodermatophilales</taxon>
        <taxon>Antricoccaceae</taxon>
        <taxon>Antricoccus</taxon>
    </lineage>
</organism>
<evidence type="ECO:0000256" key="4">
    <source>
        <dbReference type="ARBA" id="ARBA00023033"/>
    </source>
</evidence>
<dbReference type="PANTHER" id="PTHR42847:SF4">
    <property type="entry name" value="ALKANESULFONATE MONOOXYGENASE-RELATED"/>
    <property type="match status" value="1"/>
</dbReference>
<dbReference type="InterPro" id="IPR036661">
    <property type="entry name" value="Luciferase-like_sf"/>
</dbReference>
<dbReference type="Pfam" id="PF00296">
    <property type="entry name" value="Bac_luciferase"/>
    <property type="match status" value="1"/>
</dbReference>
<name>A0A2T1A182_9ACTN</name>
<evidence type="ECO:0000313" key="7">
    <source>
        <dbReference type="Proteomes" id="UP000237752"/>
    </source>
</evidence>
<dbReference type="NCBIfam" id="TIGR03619">
    <property type="entry name" value="F420_Rv2161c"/>
    <property type="match status" value="1"/>
</dbReference>
<keyword evidence="4" id="KW-0503">Monooxygenase</keyword>
<gene>
    <name evidence="6" type="ORF">CLV47_106118</name>
</gene>
<keyword evidence="3" id="KW-0560">Oxidoreductase</keyword>
<protein>
    <submittedName>
        <fullName evidence="6">Putative F420-dependent oxidoreductase</fullName>
    </submittedName>
</protein>
<dbReference type="RefSeq" id="WP_106348749.1">
    <property type="nucleotide sequence ID" value="NZ_PVUE01000006.1"/>
</dbReference>
<dbReference type="EMBL" id="PVUE01000006">
    <property type="protein sequence ID" value="PRZ42247.1"/>
    <property type="molecule type" value="Genomic_DNA"/>
</dbReference>
<keyword evidence="7" id="KW-1185">Reference proteome</keyword>
<dbReference type="GO" id="GO:0008726">
    <property type="term" value="F:alkanesulfonate monooxygenase activity"/>
    <property type="evidence" value="ECO:0007669"/>
    <property type="project" value="TreeGrafter"/>
</dbReference>
<evidence type="ECO:0000256" key="3">
    <source>
        <dbReference type="ARBA" id="ARBA00023002"/>
    </source>
</evidence>
<dbReference type="OrthoDB" id="3532562at2"/>